<organism evidence="1 2">
    <name type="scientific">Ajellomyces capsulatus</name>
    <name type="common">Darling's disease fungus</name>
    <name type="synonym">Histoplasma capsulatum</name>
    <dbReference type="NCBI Taxonomy" id="5037"/>
    <lineage>
        <taxon>Eukaryota</taxon>
        <taxon>Fungi</taxon>
        <taxon>Dikarya</taxon>
        <taxon>Ascomycota</taxon>
        <taxon>Pezizomycotina</taxon>
        <taxon>Eurotiomycetes</taxon>
        <taxon>Eurotiomycetidae</taxon>
        <taxon>Onygenales</taxon>
        <taxon>Ajellomycetaceae</taxon>
        <taxon>Histoplasma</taxon>
    </lineage>
</organism>
<reference evidence="1" key="1">
    <citation type="submission" date="2021-01" db="EMBL/GenBank/DDBJ databases">
        <title>Chromosome-level genome assembly of a human fungal pathogen reveals clustering of transcriptionally co-regulated genes.</title>
        <authorList>
            <person name="Voorhies M."/>
            <person name="Cohen S."/>
            <person name="Shea T.P."/>
            <person name="Petrus S."/>
            <person name="Munoz J.F."/>
            <person name="Poplawski S."/>
            <person name="Goldman W.E."/>
            <person name="Michael T."/>
            <person name="Cuomo C.A."/>
            <person name="Sil A."/>
            <person name="Beyhan S."/>
        </authorList>
    </citation>
    <scope>NUCLEOTIDE SEQUENCE</scope>
    <source>
        <strain evidence="1">WU24</strain>
    </source>
</reference>
<evidence type="ECO:0000313" key="2">
    <source>
        <dbReference type="Proteomes" id="UP000663671"/>
    </source>
</evidence>
<dbReference type="EMBL" id="CP069114">
    <property type="protein sequence ID" value="QSS64500.1"/>
    <property type="molecule type" value="Genomic_DNA"/>
</dbReference>
<name>A0A8A1MH92_AJECA</name>
<proteinExistence type="predicted"/>
<dbReference type="Proteomes" id="UP000663671">
    <property type="component" value="Chromosome 1"/>
</dbReference>
<gene>
    <name evidence="1" type="ORF">I7I51_01568</name>
</gene>
<sequence>MPVSSMCNGFCFHGSASTRLNPNPRPGNVQQLRLPKVAKASSNAHRAAGDFPIGWVPVLLNLQGKDAARRISRMRCQSGDIRGEKCVRRKRGVGVAKGTLGWWSSYS</sequence>
<accession>A0A8A1MH92</accession>
<protein>
    <submittedName>
        <fullName evidence="1">Uncharacterized protein</fullName>
    </submittedName>
</protein>
<evidence type="ECO:0000313" key="1">
    <source>
        <dbReference type="EMBL" id="QSS64500.1"/>
    </source>
</evidence>
<dbReference type="AlphaFoldDB" id="A0A8A1MH92"/>
<dbReference type="VEuPathDB" id="FungiDB:I7I51_01568"/>